<comment type="caution">
    <text evidence="1">The sequence shown here is derived from an EMBL/GenBank/DDBJ whole genome shotgun (WGS) entry which is preliminary data.</text>
</comment>
<evidence type="ECO:0000313" key="2">
    <source>
        <dbReference type="Proteomes" id="UP000789920"/>
    </source>
</evidence>
<sequence length="73" mass="8267">VDQPLLPENMKVSLRNAQALHNLENGGQNRIQVEKDVHTAPDSDQALVLGSYRPSCCYQNEVNIEKYKFKTPI</sequence>
<dbReference type="Proteomes" id="UP000789920">
    <property type="component" value="Unassembled WGS sequence"/>
</dbReference>
<organism evidence="1 2">
    <name type="scientific">Racocetra persica</name>
    <dbReference type="NCBI Taxonomy" id="160502"/>
    <lineage>
        <taxon>Eukaryota</taxon>
        <taxon>Fungi</taxon>
        <taxon>Fungi incertae sedis</taxon>
        <taxon>Mucoromycota</taxon>
        <taxon>Glomeromycotina</taxon>
        <taxon>Glomeromycetes</taxon>
        <taxon>Diversisporales</taxon>
        <taxon>Gigasporaceae</taxon>
        <taxon>Racocetra</taxon>
    </lineage>
</organism>
<accession>A0ACA9S525</accession>
<keyword evidence="2" id="KW-1185">Reference proteome</keyword>
<reference evidence="1" key="1">
    <citation type="submission" date="2021-06" db="EMBL/GenBank/DDBJ databases">
        <authorList>
            <person name="Kallberg Y."/>
            <person name="Tangrot J."/>
            <person name="Rosling A."/>
        </authorList>
    </citation>
    <scope>NUCLEOTIDE SEQUENCE</scope>
    <source>
        <strain evidence="1">MA461A</strain>
    </source>
</reference>
<proteinExistence type="predicted"/>
<feature type="non-terminal residue" evidence="1">
    <location>
        <position position="1"/>
    </location>
</feature>
<evidence type="ECO:0000313" key="1">
    <source>
        <dbReference type="EMBL" id="CAG8825351.1"/>
    </source>
</evidence>
<name>A0ACA9S525_9GLOM</name>
<protein>
    <submittedName>
        <fullName evidence="1">4283_t:CDS:1</fullName>
    </submittedName>
</protein>
<dbReference type="EMBL" id="CAJVQC010090402">
    <property type="protein sequence ID" value="CAG8825351.1"/>
    <property type="molecule type" value="Genomic_DNA"/>
</dbReference>
<gene>
    <name evidence="1" type="ORF">RPERSI_LOCUS26465</name>
</gene>
<feature type="non-terminal residue" evidence="1">
    <location>
        <position position="73"/>
    </location>
</feature>